<dbReference type="Proteomes" id="UP000010798">
    <property type="component" value="Chromosome"/>
</dbReference>
<feature type="domain" description="BON" evidence="3">
    <location>
        <begin position="296"/>
        <end position="364"/>
    </location>
</feature>
<feature type="chain" id="PRO_5003940754" evidence="2">
    <location>
        <begin position="28"/>
        <end position="447"/>
    </location>
</feature>
<dbReference type="AlphaFoldDB" id="L0DEZ7"/>
<feature type="compositionally biased region" description="Pro residues" evidence="1">
    <location>
        <begin position="257"/>
        <end position="277"/>
    </location>
</feature>
<evidence type="ECO:0000256" key="1">
    <source>
        <dbReference type="SAM" id="MobiDB-lite"/>
    </source>
</evidence>
<keyword evidence="4" id="KW-0449">Lipoprotein</keyword>
<evidence type="ECO:0000313" key="5">
    <source>
        <dbReference type="Proteomes" id="UP000010798"/>
    </source>
</evidence>
<dbReference type="InterPro" id="IPR051686">
    <property type="entry name" value="Lipoprotein_DolP"/>
</dbReference>
<evidence type="ECO:0000259" key="3">
    <source>
        <dbReference type="PROSITE" id="PS50914"/>
    </source>
</evidence>
<dbReference type="InterPro" id="IPR007055">
    <property type="entry name" value="BON_dom"/>
</dbReference>
<reference evidence="4 5" key="1">
    <citation type="submission" date="2012-02" db="EMBL/GenBank/DDBJ databases">
        <title>Complete sequence of chromosome of Singulisphaera acidiphila DSM 18658.</title>
        <authorList>
            <consortium name="US DOE Joint Genome Institute (JGI-PGF)"/>
            <person name="Lucas S."/>
            <person name="Copeland A."/>
            <person name="Lapidus A."/>
            <person name="Glavina del Rio T."/>
            <person name="Dalin E."/>
            <person name="Tice H."/>
            <person name="Bruce D."/>
            <person name="Goodwin L."/>
            <person name="Pitluck S."/>
            <person name="Peters L."/>
            <person name="Ovchinnikova G."/>
            <person name="Chertkov O."/>
            <person name="Kyrpides N."/>
            <person name="Mavromatis K."/>
            <person name="Ivanova N."/>
            <person name="Brettin T."/>
            <person name="Detter J.C."/>
            <person name="Han C."/>
            <person name="Larimer F."/>
            <person name="Land M."/>
            <person name="Hauser L."/>
            <person name="Markowitz V."/>
            <person name="Cheng J.-F."/>
            <person name="Hugenholtz P."/>
            <person name="Woyke T."/>
            <person name="Wu D."/>
            <person name="Tindall B."/>
            <person name="Pomrenke H."/>
            <person name="Brambilla E."/>
            <person name="Klenk H.-P."/>
            <person name="Eisen J.A."/>
        </authorList>
    </citation>
    <scope>NUCLEOTIDE SEQUENCE [LARGE SCALE GENOMIC DNA]</scope>
    <source>
        <strain evidence="5">ATCC BAA-1392 / DSM 18658 / VKM B-2454 / MOB10</strain>
    </source>
</reference>
<dbReference type="PANTHER" id="PTHR34606">
    <property type="entry name" value="BON DOMAIN-CONTAINING PROTEIN"/>
    <property type="match status" value="1"/>
</dbReference>
<dbReference type="eggNOG" id="COG2823">
    <property type="taxonomic scope" value="Bacteria"/>
</dbReference>
<keyword evidence="2" id="KW-0732">Signal</keyword>
<evidence type="ECO:0000256" key="2">
    <source>
        <dbReference type="SAM" id="SignalP"/>
    </source>
</evidence>
<feature type="region of interest" description="Disordered" evidence="1">
    <location>
        <begin position="172"/>
        <end position="192"/>
    </location>
</feature>
<accession>L0DEZ7</accession>
<proteinExistence type="predicted"/>
<dbReference type="HOGENOM" id="CLU_612356_0_0_0"/>
<gene>
    <name evidence="4" type="ordered locus">Sinac_2972</name>
</gene>
<feature type="region of interest" description="Disordered" evidence="1">
    <location>
        <begin position="251"/>
        <end position="293"/>
    </location>
</feature>
<organism evidence="4 5">
    <name type="scientific">Singulisphaera acidiphila (strain ATCC BAA-1392 / DSM 18658 / VKM B-2454 / MOB10)</name>
    <dbReference type="NCBI Taxonomy" id="886293"/>
    <lineage>
        <taxon>Bacteria</taxon>
        <taxon>Pseudomonadati</taxon>
        <taxon>Planctomycetota</taxon>
        <taxon>Planctomycetia</taxon>
        <taxon>Isosphaerales</taxon>
        <taxon>Isosphaeraceae</taxon>
        <taxon>Singulisphaera</taxon>
    </lineage>
</organism>
<name>L0DEZ7_SINAD</name>
<dbReference type="KEGG" id="saci:Sinac_2972"/>
<dbReference type="EMBL" id="CP003364">
    <property type="protein sequence ID" value="AGA27256.1"/>
    <property type="molecule type" value="Genomic_DNA"/>
</dbReference>
<dbReference type="PROSITE" id="PS50914">
    <property type="entry name" value="BON"/>
    <property type="match status" value="1"/>
</dbReference>
<dbReference type="PANTHER" id="PTHR34606:SF15">
    <property type="entry name" value="BON DOMAIN-CONTAINING PROTEIN"/>
    <property type="match status" value="1"/>
</dbReference>
<keyword evidence="5" id="KW-1185">Reference proteome</keyword>
<dbReference type="RefSeq" id="WP_015246405.1">
    <property type="nucleotide sequence ID" value="NC_019892.1"/>
</dbReference>
<dbReference type="STRING" id="886293.Sinac_2972"/>
<evidence type="ECO:0000313" key="4">
    <source>
        <dbReference type="EMBL" id="AGA27256.1"/>
    </source>
</evidence>
<dbReference type="Gene3D" id="3.30.1340.30">
    <property type="match status" value="1"/>
</dbReference>
<feature type="signal peptide" evidence="2">
    <location>
        <begin position="1"/>
        <end position="27"/>
    </location>
</feature>
<dbReference type="OrthoDB" id="870892at2"/>
<feature type="compositionally biased region" description="Low complexity" evidence="1">
    <location>
        <begin position="279"/>
        <end position="288"/>
    </location>
</feature>
<sequence length="447" mass="47518">MMQPWTRCSLVSICGVACLGLIPPALAVDPPKANPVDVNRPEVAVFQMLRSHPVTAPYPIATTWRAGQVVLSGRVGTKVVHDTAIRLAIASGHSVRDDLTIDTAAVYRTAGTSVVMNPPGAFPLGGAPYYVYPPPLFGRIDDPFYGFEPPLVSYPPWWPAVAAREPINLPAQAQGNLGQPDPGVGADPNAASPIKVPIGASADDGFVEMTIDPRGAAVLRGTVSTAADRVAIGQKIAQIPGINQVENLLNVGAAPSDTPPPPPEPAVPAPPPAPKAPAKPEAAPIDPALQPTISADKDDLSQRVGRALVGRPALAKLPIKVSVREGVAYLSGEVPTVYEAMLAFRAAQQTPGVRQIDDRLQFVVPDGERRNPLQEKGRPDDVEPYLTAQIRRQVGDIAHVDQVRLQGNTLEIKGSLLQHDDKARLDAILRSMPVLRGFRLEPSFVVE</sequence>
<dbReference type="Pfam" id="PF04972">
    <property type="entry name" value="BON"/>
    <property type="match status" value="2"/>
</dbReference>
<protein>
    <submittedName>
        <fullName evidence="4">Putative periplasmic or secreted lipoprotein</fullName>
    </submittedName>
</protein>